<dbReference type="AlphaFoldDB" id="A0AAF0TRB8"/>
<sequence>MCDASGVALGDEPYLFRICADGISRHCVPEVEMMSILCALIGL</sequence>
<evidence type="ECO:0000313" key="2">
    <source>
        <dbReference type="Proteomes" id="UP001234989"/>
    </source>
</evidence>
<gene>
    <name evidence="1" type="ORF">MTR67_022896</name>
</gene>
<dbReference type="Proteomes" id="UP001234989">
    <property type="component" value="Chromosome 5"/>
</dbReference>
<proteinExistence type="predicted"/>
<dbReference type="EMBL" id="CP133616">
    <property type="protein sequence ID" value="WMV29511.1"/>
    <property type="molecule type" value="Genomic_DNA"/>
</dbReference>
<keyword evidence="2" id="KW-1185">Reference proteome</keyword>
<organism evidence="1 2">
    <name type="scientific">Solanum verrucosum</name>
    <dbReference type="NCBI Taxonomy" id="315347"/>
    <lineage>
        <taxon>Eukaryota</taxon>
        <taxon>Viridiplantae</taxon>
        <taxon>Streptophyta</taxon>
        <taxon>Embryophyta</taxon>
        <taxon>Tracheophyta</taxon>
        <taxon>Spermatophyta</taxon>
        <taxon>Magnoliopsida</taxon>
        <taxon>eudicotyledons</taxon>
        <taxon>Gunneridae</taxon>
        <taxon>Pentapetalae</taxon>
        <taxon>asterids</taxon>
        <taxon>lamiids</taxon>
        <taxon>Solanales</taxon>
        <taxon>Solanaceae</taxon>
        <taxon>Solanoideae</taxon>
        <taxon>Solaneae</taxon>
        <taxon>Solanum</taxon>
    </lineage>
</organism>
<evidence type="ECO:0000313" key="1">
    <source>
        <dbReference type="EMBL" id="WMV29511.1"/>
    </source>
</evidence>
<name>A0AAF0TRB8_SOLVR</name>
<protein>
    <submittedName>
        <fullName evidence="1">Uncharacterized protein</fullName>
    </submittedName>
</protein>
<accession>A0AAF0TRB8</accession>
<reference evidence="1" key="1">
    <citation type="submission" date="2023-08" db="EMBL/GenBank/DDBJ databases">
        <title>A de novo genome assembly of Solanum verrucosum Schlechtendal, a Mexican diploid species geographically isolated from the other diploid A-genome species in potato relatives.</title>
        <authorList>
            <person name="Hosaka K."/>
        </authorList>
    </citation>
    <scope>NUCLEOTIDE SEQUENCE</scope>
    <source>
        <tissue evidence="1">Young leaves</tissue>
    </source>
</reference>